<keyword evidence="2" id="KW-0813">Transport</keyword>
<dbReference type="PANTHER" id="PTHR47738:SF3">
    <property type="entry name" value="PHOSPHOTRANSFERASE SYSTEM MANNITOL_FRUCTOSE-SPECIFIC IIA DOMAIN CONTAINING PROTEIN"/>
    <property type="match status" value="1"/>
</dbReference>
<dbReference type="AlphaFoldDB" id="A0A3T4FG75"/>
<evidence type="ECO:0000313" key="2">
    <source>
        <dbReference type="EMBL" id="EBS5457617.1"/>
    </source>
</evidence>
<dbReference type="SUPFAM" id="SSF55804">
    <property type="entry name" value="Phoshotransferase/anion transport protein"/>
    <property type="match status" value="1"/>
</dbReference>
<feature type="domain" description="PTS EIIA type-2" evidence="1">
    <location>
        <begin position="10"/>
        <end position="157"/>
    </location>
</feature>
<accession>A0A3T4FG75</accession>
<dbReference type="PROSITE" id="PS51094">
    <property type="entry name" value="PTS_EIIA_TYPE_2"/>
    <property type="match status" value="1"/>
</dbReference>
<gene>
    <name evidence="2" type="ORF">DUU06_07850</name>
</gene>
<protein>
    <submittedName>
        <fullName evidence="2">PTS sugar transporter subunit IIA</fullName>
    </submittedName>
</protein>
<keyword evidence="2" id="KW-0762">Sugar transport</keyword>
<organism evidence="2">
    <name type="scientific">Salmonella enteritidis</name>
    <dbReference type="NCBI Taxonomy" id="149539"/>
    <lineage>
        <taxon>Bacteria</taxon>
        <taxon>Pseudomonadati</taxon>
        <taxon>Pseudomonadota</taxon>
        <taxon>Gammaproteobacteria</taxon>
        <taxon>Enterobacterales</taxon>
        <taxon>Enterobacteriaceae</taxon>
        <taxon>Salmonella</taxon>
    </lineage>
</organism>
<dbReference type="InterPro" id="IPR051541">
    <property type="entry name" value="PTS_SugarTrans_NitroReg"/>
</dbReference>
<dbReference type="InterPro" id="IPR016152">
    <property type="entry name" value="PTrfase/Anion_transptr"/>
</dbReference>
<proteinExistence type="predicted"/>
<dbReference type="PANTHER" id="PTHR47738">
    <property type="entry name" value="PTS SYSTEM FRUCTOSE-LIKE EIIA COMPONENT-RELATED"/>
    <property type="match status" value="1"/>
</dbReference>
<dbReference type="EMBL" id="AAGVVM010000011">
    <property type="protein sequence ID" value="EBS5457617.1"/>
    <property type="molecule type" value="Genomic_DNA"/>
</dbReference>
<dbReference type="Gene3D" id="3.40.930.10">
    <property type="entry name" value="Mannitol-specific EII, Chain A"/>
    <property type="match status" value="1"/>
</dbReference>
<dbReference type="InterPro" id="IPR002178">
    <property type="entry name" value="PTS_EIIA_type-2_dom"/>
</dbReference>
<sequence>MRPSVMSLNSRLEPELILLNEAPLDRNILFNSVSNLLLSKNYVEKSYPEALIAREENHPTAMQLEKMGVAIPHVDVEHVREEKLVVVTCPEGIEFNQAEDPDSTMKVNVIFFLLLKEKDAHLEFLMKLISLFQRSNEMDQILWAKSKDDVMELLAKNLY</sequence>
<reference evidence="2" key="1">
    <citation type="submission" date="2018-07" db="EMBL/GenBank/DDBJ databases">
        <authorList>
            <person name="Ashton P.M."/>
            <person name="Dallman T."/>
            <person name="Nair S."/>
            <person name="De Pinna E."/>
            <person name="Peters T."/>
            <person name="Grant K."/>
        </authorList>
    </citation>
    <scope>NUCLEOTIDE SEQUENCE</scope>
    <source>
        <strain evidence="2">245081</strain>
    </source>
</reference>
<dbReference type="CDD" id="cd00211">
    <property type="entry name" value="PTS_IIA_fru"/>
    <property type="match status" value="1"/>
</dbReference>
<dbReference type="Pfam" id="PF00359">
    <property type="entry name" value="PTS_EIIA_2"/>
    <property type="match status" value="1"/>
</dbReference>
<name>A0A3T4FG75_SALEN</name>
<evidence type="ECO:0000259" key="1">
    <source>
        <dbReference type="PROSITE" id="PS51094"/>
    </source>
</evidence>
<comment type="caution">
    <text evidence="2">The sequence shown here is derived from an EMBL/GenBank/DDBJ whole genome shotgun (WGS) entry which is preliminary data.</text>
</comment>